<dbReference type="SUPFAM" id="SSF56059">
    <property type="entry name" value="Glutathione synthetase ATP-binding domain-like"/>
    <property type="match status" value="1"/>
</dbReference>
<evidence type="ECO:0000256" key="1">
    <source>
        <dbReference type="SAM" id="Phobius"/>
    </source>
</evidence>
<dbReference type="PROSITE" id="PS51221">
    <property type="entry name" value="TTL"/>
    <property type="match status" value="1"/>
</dbReference>
<gene>
    <name evidence="2" type="ORF">CHIRRI_LOCUS10052</name>
</gene>
<dbReference type="Proteomes" id="UP001153620">
    <property type="component" value="Chromosome 3"/>
</dbReference>
<dbReference type="InterPro" id="IPR053317">
    <property type="entry name" value="Tubulin_polyglutamylase"/>
</dbReference>
<reference evidence="2" key="2">
    <citation type="submission" date="2022-10" db="EMBL/GenBank/DDBJ databases">
        <authorList>
            <consortium name="ENA_rothamsted_submissions"/>
            <consortium name="culmorum"/>
            <person name="King R."/>
        </authorList>
    </citation>
    <scope>NUCLEOTIDE SEQUENCE</scope>
</reference>
<proteinExistence type="predicted"/>
<feature type="transmembrane region" description="Helical" evidence="1">
    <location>
        <begin position="36"/>
        <end position="55"/>
    </location>
</feature>
<dbReference type="EMBL" id="OU895879">
    <property type="protein sequence ID" value="CAG9807203.1"/>
    <property type="molecule type" value="Genomic_DNA"/>
</dbReference>
<protein>
    <submittedName>
        <fullName evidence="2">Uncharacterized protein</fullName>
    </submittedName>
</protein>
<keyword evidence="1" id="KW-1133">Transmembrane helix</keyword>
<dbReference type="Gene3D" id="3.30.470.20">
    <property type="entry name" value="ATP-grasp fold, B domain"/>
    <property type="match status" value="1"/>
</dbReference>
<name>A0A9N9RXP0_9DIPT</name>
<keyword evidence="3" id="KW-1185">Reference proteome</keyword>
<dbReference type="InterPro" id="IPR004344">
    <property type="entry name" value="TTL/TTLL_fam"/>
</dbReference>
<evidence type="ECO:0000313" key="2">
    <source>
        <dbReference type="EMBL" id="CAG9807203.1"/>
    </source>
</evidence>
<dbReference type="PANTHER" id="PTHR47113">
    <property type="entry name" value="LD09343P"/>
    <property type="match status" value="1"/>
</dbReference>
<dbReference type="AlphaFoldDB" id="A0A9N9RXP0"/>
<keyword evidence="1" id="KW-0812">Transmembrane</keyword>
<dbReference type="PANTHER" id="PTHR47113:SF1">
    <property type="entry name" value="LD09343P"/>
    <property type="match status" value="1"/>
</dbReference>
<accession>A0A9N9RXP0</accession>
<reference evidence="2" key="1">
    <citation type="submission" date="2022-01" db="EMBL/GenBank/DDBJ databases">
        <authorList>
            <person name="King R."/>
        </authorList>
    </citation>
    <scope>NUCLEOTIDE SEQUENCE</scope>
</reference>
<dbReference type="Pfam" id="PF03133">
    <property type="entry name" value="TTL"/>
    <property type="match status" value="1"/>
</dbReference>
<sequence length="519" mass="60751">MSKENKEDKKTKDDEANQACLDENSFFDLRTKKGQFLFFLITILTSIIVTQLIPLKTSTSECDVKCGNAQELPKPTYWIYGKGGDGQWIHLIKVLNQLGMKRVSEIEMDTADLLWAHDYPFNKLRTRIFEFKSHQKINHFPGCGFLTNKIDLATTNMKYIPKAFRLPEESDKFKKYAEETDKLFVVKHHQHRHIKIQKINEINFSDNETFVQEYIKSPMLIDGHKFDIGVYTIITSIDPLRVYIYYGDILFRYCPQKYHPFDPKVIDKYVVSDDYLPTWEVPALAKYYNSLGYGQKESFDTYVRTHLQKDPQVIWDQVEDAIRLSILTKLPLLKTAIQHYKYKQNFFEMARFDLIIDSDMKVHLIEANMSPNLSSAHFKQNSLLYEQVIYSMLNLVGIGSYLHRESFKKFETEIEAMLSSDKNIMVNGEVCSQLPCSESCSPVECQICKPCLTQSEIIELHRSYREHLNKGDTKRIFPVPINDPKASIDTKFYRNLSASNQLITKWFYHKCVNDRSWCH</sequence>
<evidence type="ECO:0000313" key="3">
    <source>
        <dbReference type="Proteomes" id="UP001153620"/>
    </source>
</evidence>
<keyword evidence="1" id="KW-0472">Membrane</keyword>
<organism evidence="2 3">
    <name type="scientific">Chironomus riparius</name>
    <dbReference type="NCBI Taxonomy" id="315576"/>
    <lineage>
        <taxon>Eukaryota</taxon>
        <taxon>Metazoa</taxon>
        <taxon>Ecdysozoa</taxon>
        <taxon>Arthropoda</taxon>
        <taxon>Hexapoda</taxon>
        <taxon>Insecta</taxon>
        <taxon>Pterygota</taxon>
        <taxon>Neoptera</taxon>
        <taxon>Endopterygota</taxon>
        <taxon>Diptera</taxon>
        <taxon>Nematocera</taxon>
        <taxon>Chironomoidea</taxon>
        <taxon>Chironomidae</taxon>
        <taxon>Chironominae</taxon>
        <taxon>Chironomus</taxon>
    </lineage>
</organism>
<dbReference type="OrthoDB" id="202825at2759"/>